<dbReference type="InterPro" id="IPR011992">
    <property type="entry name" value="EF-hand-dom_pair"/>
</dbReference>
<dbReference type="AlphaFoldDB" id="A0A166IY28"/>
<evidence type="ECO:0000256" key="3">
    <source>
        <dbReference type="ARBA" id="ARBA00022963"/>
    </source>
</evidence>
<dbReference type="PANTHER" id="PTHR10336:SF36">
    <property type="entry name" value="1-PHOSPHATIDYLINOSITOL 4,5-BISPHOSPHATE PHOSPHODIESTERASE BETA-4"/>
    <property type="match status" value="1"/>
</dbReference>
<dbReference type="Gene3D" id="2.60.40.150">
    <property type="entry name" value="C2 domain"/>
    <property type="match status" value="1"/>
</dbReference>
<dbReference type="OrthoDB" id="269822at2759"/>
<dbReference type="EC" id="3.1.4.11" evidence="1 6"/>
<dbReference type="Pfam" id="PF00168">
    <property type="entry name" value="C2"/>
    <property type="match status" value="2"/>
</dbReference>
<dbReference type="SMART" id="SM00149">
    <property type="entry name" value="PLCYc"/>
    <property type="match status" value="1"/>
</dbReference>
<name>A0A166IY28_9AGAM</name>
<dbReference type="Gene3D" id="3.20.20.190">
    <property type="entry name" value="Phosphatidylinositol (PI) phosphodiesterase"/>
    <property type="match status" value="1"/>
</dbReference>
<dbReference type="InterPro" id="IPR000909">
    <property type="entry name" value="PLipase_C_PInositol-sp_X_dom"/>
</dbReference>
<dbReference type="PROSITE" id="PS50222">
    <property type="entry name" value="EF_HAND_2"/>
    <property type="match status" value="1"/>
</dbReference>
<keyword evidence="12" id="KW-1185">Reference proteome</keyword>
<evidence type="ECO:0000256" key="2">
    <source>
        <dbReference type="ARBA" id="ARBA00022801"/>
    </source>
</evidence>
<dbReference type="SMART" id="SM00054">
    <property type="entry name" value="EFh"/>
    <property type="match status" value="1"/>
</dbReference>
<dbReference type="CDD" id="cd00275">
    <property type="entry name" value="C2_PLC_like"/>
    <property type="match status" value="1"/>
</dbReference>
<evidence type="ECO:0000256" key="1">
    <source>
        <dbReference type="ARBA" id="ARBA00012368"/>
    </source>
</evidence>
<dbReference type="InterPro" id="IPR037755">
    <property type="entry name" value="Plc1_PH"/>
</dbReference>
<feature type="region of interest" description="Disordered" evidence="7">
    <location>
        <begin position="709"/>
        <end position="743"/>
    </location>
</feature>
<dbReference type="PROSITE" id="PS50004">
    <property type="entry name" value="C2"/>
    <property type="match status" value="1"/>
</dbReference>
<dbReference type="EMBL" id="KV417556">
    <property type="protein sequence ID" value="KZP20290.1"/>
    <property type="molecule type" value="Genomic_DNA"/>
</dbReference>
<keyword evidence="5" id="KW-0807">Transducer</keyword>
<organism evidence="11 12">
    <name type="scientific">Athelia psychrophila</name>
    <dbReference type="NCBI Taxonomy" id="1759441"/>
    <lineage>
        <taxon>Eukaryota</taxon>
        <taxon>Fungi</taxon>
        <taxon>Dikarya</taxon>
        <taxon>Basidiomycota</taxon>
        <taxon>Agaricomycotina</taxon>
        <taxon>Agaricomycetes</taxon>
        <taxon>Agaricomycetidae</taxon>
        <taxon>Atheliales</taxon>
        <taxon>Atheliaceae</taxon>
        <taxon>Athelia</taxon>
    </lineage>
</organism>
<dbReference type="SUPFAM" id="SSF50729">
    <property type="entry name" value="PH domain-like"/>
    <property type="match status" value="1"/>
</dbReference>
<keyword evidence="4 6" id="KW-0443">Lipid metabolism</keyword>
<dbReference type="CDD" id="cd16207">
    <property type="entry name" value="EFh_ScPlc1p_like"/>
    <property type="match status" value="1"/>
</dbReference>
<feature type="compositionally biased region" description="Basic and acidic residues" evidence="7">
    <location>
        <begin position="1"/>
        <end position="10"/>
    </location>
</feature>
<dbReference type="InterPro" id="IPR001711">
    <property type="entry name" value="PLipase_C_Pinositol-sp_Y"/>
</dbReference>
<evidence type="ECO:0000256" key="7">
    <source>
        <dbReference type="SAM" id="MobiDB-lite"/>
    </source>
</evidence>
<dbReference type="InterPro" id="IPR002048">
    <property type="entry name" value="EF_hand_dom"/>
</dbReference>
<dbReference type="GO" id="GO:0005509">
    <property type="term" value="F:calcium ion binding"/>
    <property type="evidence" value="ECO:0007669"/>
    <property type="project" value="InterPro"/>
</dbReference>
<feature type="compositionally biased region" description="Low complexity" evidence="7">
    <location>
        <begin position="31"/>
        <end position="50"/>
    </location>
</feature>
<dbReference type="InterPro" id="IPR035892">
    <property type="entry name" value="C2_domain_sf"/>
</dbReference>
<feature type="compositionally biased region" description="Pro residues" evidence="7">
    <location>
        <begin position="463"/>
        <end position="480"/>
    </location>
</feature>
<dbReference type="GO" id="GO:0016042">
    <property type="term" value="P:lipid catabolic process"/>
    <property type="evidence" value="ECO:0007669"/>
    <property type="project" value="UniProtKB-KW"/>
</dbReference>
<dbReference type="Pfam" id="PF00388">
    <property type="entry name" value="PI-PLC-X"/>
    <property type="match status" value="1"/>
</dbReference>
<feature type="region of interest" description="Disordered" evidence="7">
    <location>
        <begin position="800"/>
        <end position="837"/>
    </location>
</feature>
<evidence type="ECO:0000256" key="4">
    <source>
        <dbReference type="ARBA" id="ARBA00023098"/>
    </source>
</evidence>
<evidence type="ECO:0000259" key="8">
    <source>
        <dbReference type="PROSITE" id="PS50004"/>
    </source>
</evidence>
<reference evidence="11 12" key="1">
    <citation type="journal article" date="2016" name="Mol. Biol. Evol.">
        <title>Comparative Genomics of Early-Diverging Mushroom-Forming Fungi Provides Insights into the Origins of Lignocellulose Decay Capabilities.</title>
        <authorList>
            <person name="Nagy L.G."/>
            <person name="Riley R."/>
            <person name="Tritt A."/>
            <person name="Adam C."/>
            <person name="Daum C."/>
            <person name="Floudas D."/>
            <person name="Sun H."/>
            <person name="Yadav J.S."/>
            <person name="Pangilinan J."/>
            <person name="Larsson K.H."/>
            <person name="Matsuura K."/>
            <person name="Barry K."/>
            <person name="Labutti K."/>
            <person name="Kuo R."/>
            <person name="Ohm R.A."/>
            <person name="Bhattacharya S.S."/>
            <person name="Shirouzu T."/>
            <person name="Yoshinaga Y."/>
            <person name="Martin F.M."/>
            <person name="Grigoriev I.V."/>
            <person name="Hibbett D.S."/>
        </authorList>
    </citation>
    <scope>NUCLEOTIDE SEQUENCE [LARGE SCALE GENOMIC DNA]</scope>
    <source>
        <strain evidence="11 12">CBS 109695</strain>
    </source>
</reference>
<dbReference type="CDD" id="cd13360">
    <property type="entry name" value="PH_PLC_fungal"/>
    <property type="match status" value="1"/>
</dbReference>
<gene>
    <name evidence="11" type="ORF">FIBSPDRAFT_827060</name>
</gene>
<dbReference type="SUPFAM" id="SSF47473">
    <property type="entry name" value="EF-hand"/>
    <property type="match status" value="1"/>
</dbReference>
<dbReference type="SMART" id="SM00148">
    <property type="entry name" value="PLCXc"/>
    <property type="match status" value="1"/>
</dbReference>
<feature type="domain" description="EF-hand" evidence="10">
    <location>
        <begin position="358"/>
        <end position="393"/>
    </location>
</feature>
<dbReference type="PROSITE" id="PS50008">
    <property type="entry name" value="PIPLC_Y_DOMAIN"/>
    <property type="match status" value="1"/>
</dbReference>
<evidence type="ECO:0000256" key="6">
    <source>
        <dbReference type="RuleBase" id="RU361133"/>
    </source>
</evidence>
<evidence type="ECO:0000313" key="12">
    <source>
        <dbReference type="Proteomes" id="UP000076532"/>
    </source>
</evidence>
<keyword evidence="3 6" id="KW-0442">Lipid degradation</keyword>
<protein>
    <recommendedName>
        <fullName evidence="1 6">Phosphoinositide phospholipase C</fullName>
        <ecNumber evidence="1 6">3.1.4.11</ecNumber>
    </recommendedName>
</protein>
<dbReference type="PROSITE" id="PS50007">
    <property type="entry name" value="PIPLC_X_DOMAIN"/>
    <property type="match status" value="1"/>
</dbReference>
<dbReference type="GO" id="GO:0051209">
    <property type="term" value="P:release of sequestered calcium ion into cytosol"/>
    <property type="evidence" value="ECO:0007669"/>
    <property type="project" value="TreeGrafter"/>
</dbReference>
<sequence>MTARDQDPRSPMRRAQRLDPQVMLTLPPSSPSTGLSASPNSSYSNSNSDSEATAIGSSSGGSGSDNGARVKRNSSLGASIRRRFQEAKDSPIVRSISLRVPPASAHAGAPGAQGQKRHGRAFSSGSATPRPRVVPARAERSERQTGAPDARFAYSPFSNYASTSTSATATQASTTTPKAPGKPRRKSMADIAVPELLRRGVPMTKVSAKRQKTYVFQLDPDQGQILWVSKHQKIIPIENIKELRSAADARYYREQFQLAQSYEERWITIIYILDGSYKTLHLIAATADVFRMWDATLRKLYAVRLELMSGLGHVEMREAVWEKQYWKGADSDEGKAEGDGRLDFAEAERLCKRLNVGSSGETLMRLFNEADTDNNGYLDFAQFQHFVRMLKARPEVEQLYKKLAGGGAFDFGVFEAFMKESQKSPLGQLDHWKIFSKYATPPIPAPAPAVAPVIPASAEPPADAAPPPPPPKDPAPPPKTPSSARALPADAPQYTLSPAGFAAFLLSTENAAFADNPNVIQDGNNARKEPWMDMGRPLSEYYISTSHNTYLVGHQLVGVSTIEGYIRALLGACRSVELDIYDGEKEPVIFHGKTLTTKVPLSEVCHAIAKYAFVASPYPVIISAEIHCSLPFQDMIAATMSAIFGETLVKSPIEGDGLAPPPSGRDTPSTSGRDTPSGKGKIEVLPSPEALKGKILLKAKNLYVSASETKKDQERRAAGGADTGSSEFTETEPSSDASEAENQMSLQNIKAEWQAARESEGHAVKELKEGIKEGLRAKENEAIKDIKSEFKKARGVLERVRGRSKSPAPGSKELVTAPAPARSSTSSLALPPSTMAGGEKPKMSLAIMTLLVYTVGVKCRGINKKETYAPEHVFSLSETTANKMLKHGMHDLIKHNRTHVVRIYPKGLRFDSTNYEPHRYWSAGAQLVAINWQTFDMGYMINYAMFQRNGRCGYILKPLALRSPDKALLSKMTKHILDIKIISAQQLPRLKDASGREINDKIAIDPFVEVSIHVPDWTHSPYLPSAEDAAAYTAPNAPTTSVTTIQASLPTAAETAAVAALPSSPNGGPGVAPTTNVNSTARAVTYRTGVVKNNGFNPVWQEDLQFPFDCVGEMMDLVFVRFAVRHEGRRDEDEPLAIYCASLGSLQRGYRHLPLHDAQLSQYLFSTLFVQINVREA</sequence>
<feature type="compositionally biased region" description="Polar residues" evidence="7">
    <location>
        <begin position="723"/>
        <end position="743"/>
    </location>
</feature>
<dbReference type="GO" id="GO:0048015">
    <property type="term" value="P:phosphatidylinositol-mediated signaling"/>
    <property type="evidence" value="ECO:0007669"/>
    <property type="project" value="TreeGrafter"/>
</dbReference>
<dbReference type="InterPro" id="IPR011993">
    <property type="entry name" value="PH-like_dom_sf"/>
</dbReference>
<dbReference type="PANTHER" id="PTHR10336">
    <property type="entry name" value="PHOSPHOINOSITIDE-SPECIFIC PHOSPHOLIPASE C FAMILY PROTEIN"/>
    <property type="match status" value="1"/>
</dbReference>
<dbReference type="Gene3D" id="2.30.29.30">
    <property type="entry name" value="Pleckstrin-homology domain (PH domain)/Phosphotyrosine-binding domain (PTB)"/>
    <property type="match status" value="1"/>
</dbReference>
<dbReference type="Proteomes" id="UP000076532">
    <property type="component" value="Unassembled WGS sequence"/>
</dbReference>
<dbReference type="InterPro" id="IPR017946">
    <property type="entry name" value="PLC-like_Pdiesterase_TIM-brl"/>
</dbReference>
<dbReference type="InterPro" id="IPR000008">
    <property type="entry name" value="C2_dom"/>
</dbReference>
<dbReference type="SUPFAM" id="SSF49562">
    <property type="entry name" value="C2 domain (Calcium/lipid-binding domain, CaLB)"/>
    <property type="match status" value="1"/>
</dbReference>
<evidence type="ECO:0000313" key="11">
    <source>
        <dbReference type="EMBL" id="KZP20290.1"/>
    </source>
</evidence>
<dbReference type="InterPro" id="IPR001192">
    <property type="entry name" value="PI-PLC_fam"/>
</dbReference>
<feature type="region of interest" description="Disordered" evidence="7">
    <location>
        <begin position="102"/>
        <end position="187"/>
    </location>
</feature>
<dbReference type="Pfam" id="PF00387">
    <property type="entry name" value="PI-PLC-Y"/>
    <property type="match status" value="1"/>
</dbReference>
<comment type="catalytic activity">
    <reaction evidence="6">
        <text>a 1,2-diacyl-sn-glycero-3-phospho-(1D-myo-inositol-4,5-bisphosphate) + H2O = 1D-myo-inositol 1,4,5-trisphosphate + a 1,2-diacyl-sn-glycerol + H(+)</text>
        <dbReference type="Rhea" id="RHEA:33179"/>
        <dbReference type="ChEBI" id="CHEBI:15377"/>
        <dbReference type="ChEBI" id="CHEBI:15378"/>
        <dbReference type="ChEBI" id="CHEBI:17815"/>
        <dbReference type="ChEBI" id="CHEBI:58456"/>
        <dbReference type="ChEBI" id="CHEBI:203600"/>
        <dbReference type="EC" id="3.1.4.11"/>
    </reaction>
</comment>
<evidence type="ECO:0000259" key="10">
    <source>
        <dbReference type="PROSITE" id="PS50222"/>
    </source>
</evidence>
<dbReference type="SUPFAM" id="SSF51695">
    <property type="entry name" value="PLC-like phosphodiesterases"/>
    <property type="match status" value="1"/>
</dbReference>
<feature type="region of interest" description="Disordered" evidence="7">
    <location>
        <begin position="450"/>
        <end position="487"/>
    </location>
</feature>
<dbReference type="STRING" id="436010.A0A166IY28"/>
<feature type="domain" description="PI-PLC Y-box" evidence="9">
    <location>
        <begin position="847"/>
        <end position="962"/>
    </location>
</feature>
<feature type="compositionally biased region" description="Low complexity" evidence="7">
    <location>
        <begin position="450"/>
        <end position="462"/>
    </location>
</feature>
<feature type="domain" description="C2" evidence="8">
    <location>
        <begin position="957"/>
        <end position="1157"/>
    </location>
</feature>
<feature type="compositionally biased region" description="Low complexity" evidence="7">
    <location>
        <begin position="816"/>
        <end position="834"/>
    </location>
</feature>
<evidence type="ECO:0000256" key="5">
    <source>
        <dbReference type="ARBA" id="ARBA00023224"/>
    </source>
</evidence>
<evidence type="ECO:0000259" key="9">
    <source>
        <dbReference type="PROSITE" id="PS50008"/>
    </source>
</evidence>
<feature type="compositionally biased region" description="Low complexity" evidence="7">
    <location>
        <begin position="161"/>
        <end position="176"/>
    </location>
</feature>
<keyword evidence="2 6" id="KW-0378">Hydrolase</keyword>
<dbReference type="Gene3D" id="1.10.238.10">
    <property type="entry name" value="EF-hand"/>
    <property type="match status" value="1"/>
</dbReference>
<dbReference type="CDD" id="cd08598">
    <property type="entry name" value="PI-PLC1c_yeast"/>
    <property type="match status" value="1"/>
</dbReference>
<dbReference type="SMART" id="SM00239">
    <property type="entry name" value="C2"/>
    <property type="match status" value="1"/>
</dbReference>
<dbReference type="GO" id="GO:0004435">
    <property type="term" value="F:phosphatidylinositol-4,5-bisphosphate phospholipase C activity"/>
    <property type="evidence" value="ECO:0007669"/>
    <property type="project" value="UniProtKB-EC"/>
</dbReference>
<proteinExistence type="predicted"/>
<feature type="region of interest" description="Disordered" evidence="7">
    <location>
        <begin position="654"/>
        <end position="685"/>
    </location>
</feature>
<feature type="region of interest" description="Disordered" evidence="7">
    <location>
        <begin position="1"/>
        <end position="86"/>
    </location>
</feature>
<feature type="compositionally biased region" description="Low complexity" evidence="7">
    <location>
        <begin position="102"/>
        <end position="114"/>
    </location>
</feature>
<dbReference type="PRINTS" id="PR00390">
    <property type="entry name" value="PHPHLIPASEC"/>
</dbReference>
<accession>A0A166IY28</accession>